<accession>A0A0B0NII2</accession>
<protein>
    <submittedName>
        <fullName evidence="1">Uncharacterized protein</fullName>
    </submittedName>
</protein>
<dbReference type="Proteomes" id="UP000032142">
    <property type="component" value="Unassembled WGS sequence"/>
</dbReference>
<evidence type="ECO:0000313" key="1">
    <source>
        <dbReference type="EMBL" id="KHG14323.1"/>
    </source>
</evidence>
<proteinExistence type="predicted"/>
<gene>
    <name evidence="1" type="ORF">F383_17663</name>
</gene>
<reference evidence="2" key="1">
    <citation type="submission" date="2014-09" db="EMBL/GenBank/DDBJ databases">
        <authorList>
            <person name="Mudge J."/>
            <person name="Ramaraj T."/>
            <person name="Lindquist I.E."/>
            <person name="Bharti A.K."/>
            <person name="Sundararajan A."/>
            <person name="Cameron C.T."/>
            <person name="Woodward J.E."/>
            <person name="May G.D."/>
            <person name="Brubaker C."/>
            <person name="Broadhvest J."/>
            <person name="Wilkins T.A."/>
        </authorList>
    </citation>
    <scope>NUCLEOTIDE SEQUENCE</scope>
    <source>
        <strain evidence="2">cv. AKA8401</strain>
    </source>
</reference>
<keyword evidence="2" id="KW-1185">Reference proteome</keyword>
<organism evidence="1 2">
    <name type="scientific">Gossypium arboreum</name>
    <name type="common">Tree cotton</name>
    <name type="synonym">Gossypium nanking</name>
    <dbReference type="NCBI Taxonomy" id="29729"/>
    <lineage>
        <taxon>Eukaryota</taxon>
        <taxon>Viridiplantae</taxon>
        <taxon>Streptophyta</taxon>
        <taxon>Embryophyta</taxon>
        <taxon>Tracheophyta</taxon>
        <taxon>Spermatophyta</taxon>
        <taxon>Magnoliopsida</taxon>
        <taxon>eudicotyledons</taxon>
        <taxon>Gunneridae</taxon>
        <taxon>Pentapetalae</taxon>
        <taxon>rosids</taxon>
        <taxon>malvids</taxon>
        <taxon>Malvales</taxon>
        <taxon>Malvaceae</taxon>
        <taxon>Malvoideae</taxon>
        <taxon>Gossypium</taxon>
    </lineage>
</organism>
<name>A0A0B0NII2_GOSAR</name>
<sequence length="21" mass="2640">MHHLSTRQNARRFTLNMTMFF</sequence>
<dbReference type="AlphaFoldDB" id="A0A0B0NII2"/>
<dbReference type="EMBL" id="KN401305">
    <property type="protein sequence ID" value="KHG14323.1"/>
    <property type="molecule type" value="Genomic_DNA"/>
</dbReference>
<evidence type="ECO:0000313" key="2">
    <source>
        <dbReference type="Proteomes" id="UP000032142"/>
    </source>
</evidence>